<organism evidence="1 2">
    <name type="scientific">Methanoplanus limicola DSM 2279</name>
    <dbReference type="NCBI Taxonomy" id="937775"/>
    <lineage>
        <taxon>Archaea</taxon>
        <taxon>Methanobacteriati</taxon>
        <taxon>Methanobacteriota</taxon>
        <taxon>Stenosarchaea group</taxon>
        <taxon>Methanomicrobia</taxon>
        <taxon>Methanomicrobiales</taxon>
        <taxon>Methanomicrobiaceae</taxon>
        <taxon>Methanoplanus</taxon>
    </lineage>
</organism>
<evidence type="ECO:0000313" key="2">
    <source>
        <dbReference type="Proteomes" id="UP000005741"/>
    </source>
</evidence>
<dbReference type="HOGENOM" id="CLU_3147982_0_0_2"/>
<dbReference type="AlphaFoldDB" id="H1Z1A9"/>
<dbReference type="RefSeq" id="WP_004077127.1">
    <property type="nucleotide sequence ID" value="NZ_CM001436.1"/>
</dbReference>
<protein>
    <submittedName>
        <fullName evidence="1">Uncharacterized protein</fullName>
    </submittedName>
</protein>
<accession>H1Z1A9</accession>
<name>H1Z1A9_9EURY</name>
<dbReference type="InParanoid" id="H1Z1A9"/>
<dbReference type="Proteomes" id="UP000005741">
    <property type="component" value="Chromosome"/>
</dbReference>
<dbReference type="EMBL" id="CM001436">
    <property type="protein sequence ID" value="EHQ35376.1"/>
    <property type="molecule type" value="Genomic_DNA"/>
</dbReference>
<dbReference type="STRING" id="937775.Metlim_1267"/>
<proteinExistence type="predicted"/>
<sequence length="48" mass="5619">MSAKQWKTEYSYYGTRIAKGLGASPEEADQDARRQLEDKKILKKRCNR</sequence>
<gene>
    <name evidence="1" type="ORF">Metlim_1267</name>
</gene>
<reference evidence="1 2" key="1">
    <citation type="submission" date="2011-10" db="EMBL/GenBank/DDBJ databases">
        <title>The Improved High-Quality Draft genome of Methanoplanus limicola DSM 2279.</title>
        <authorList>
            <consortium name="US DOE Joint Genome Institute (JGI-PGF)"/>
            <person name="Lucas S."/>
            <person name="Copeland A."/>
            <person name="Lapidus A."/>
            <person name="Glavina del Rio T."/>
            <person name="Dalin E."/>
            <person name="Tice H."/>
            <person name="Bruce D."/>
            <person name="Goodwin L."/>
            <person name="Pitluck S."/>
            <person name="Peters L."/>
            <person name="Mikhailova N."/>
            <person name="Lu M."/>
            <person name="Kyrpides N."/>
            <person name="Mavromatis K."/>
            <person name="Ivanova N."/>
            <person name="Markowitz V."/>
            <person name="Cheng J.-F."/>
            <person name="Hugenholtz P."/>
            <person name="Woyke T."/>
            <person name="Wu D."/>
            <person name="Wirth R."/>
            <person name="Brambilla E.-M."/>
            <person name="Klenk H.-P."/>
            <person name="Eisen J.A."/>
        </authorList>
    </citation>
    <scope>NUCLEOTIDE SEQUENCE [LARGE SCALE GENOMIC DNA]</scope>
    <source>
        <strain evidence="1 2">DSM 2279</strain>
    </source>
</reference>
<evidence type="ECO:0000313" key="1">
    <source>
        <dbReference type="EMBL" id="EHQ35376.1"/>
    </source>
</evidence>
<keyword evidence="2" id="KW-1185">Reference proteome</keyword>